<dbReference type="InterPro" id="IPR050313">
    <property type="entry name" value="Carb_Metab_HTH_regulators"/>
</dbReference>
<reference evidence="5" key="1">
    <citation type="submission" date="2020-06" db="EMBL/GenBank/DDBJ databases">
        <title>Novel chitinolytic bacterium.</title>
        <authorList>
            <person name="Ungkulpasvich U."/>
            <person name="Kosugi A."/>
            <person name="Uke A."/>
        </authorList>
    </citation>
    <scope>NUCLEOTIDE SEQUENCE</scope>
    <source>
        <strain evidence="5">UUS1-1</strain>
    </source>
</reference>
<dbReference type="RefSeq" id="WP_181340355.1">
    <property type="nucleotide sequence ID" value="NZ_JAAKDE010000025.1"/>
</dbReference>
<keyword evidence="1" id="KW-0805">Transcription regulation</keyword>
<dbReference type="PROSITE" id="PS51000">
    <property type="entry name" value="HTH_DEOR_2"/>
    <property type="match status" value="1"/>
</dbReference>
<dbReference type="Pfam" id="PF08220">
    <property type="entry name" value="HTH_DeoR"/>
    <property type="match status" value="1"/>
</dbReference>
<evidence type="ECO:0000313" key="5">
    <source>
        <dbReference type="EMBL" id="MBA2133887.1"/>
    </source>
</evidence>
<dbReference type="PRINTS" id="PR00037">
    <property type="entry name" value="HTHLACR"/>
</dbReference>
<dbReference type="SUPFAM" id="SSF46785">
    <property type="entry name" value="Winged helix' DNA-binding domain"/>
    <property type="match status" value="1"/>
</dbReference>
<dbReference type="GO" id="GO:0003700">
    <property type="term" value="F:DNA-binding transcription factor activity"/>
    <property type="evidence" value="ECO:0007669"/>
    <property type="project" value="InterPro"/>
</dbReference>
<dbReference type="Proteomes" id="UP000657177">
    <property type="component" value="Unassembled WGS sequence"/>
</dbReference>
<name>A0A8J6HYH1_9FIRM</name>
<dbReference type="InterPro" id="IPR018356">
    <property type="entry name" value="Tscrpt_reg_HTH_DeoR_CS"/>
</dbReference>
<evidence type="ECO:0000256" key="1">
    <source>
        <dbReference type="ARBA" id="ARBA00023015"/>
    </source>
</evidence>
<dbReference type="InterPro" id="IPR036390">
    <property type="entry name" value="WH_DNA-bd_sf"/>
</dbReference>
<dbReference type="PROSITE" id="PS00894">
    <property type="entry name" value="HTH_DEOR_1"/>
    <property type="match status" value="1"/>
</dbReference>
<dbReference type="Pfam" id="PF00455">
    <property type="entry name" value="DeoRC"/>
    <property type="match status" value="1"/>
</dbReference>
<dbReference type="InterPro" id="IPR001034">
    <property type="entry name" value="DeoR_HTH"/>
</dbReference>
<evidence type="ECO:0000256" key="3">
    <source>
        <dbReference type="ARBA" id="ARBA00023163"/>
    </source>
</evidence>
<feature type="domain" description="HTH deoR-type" evidence="4">
    <location>
        <begin position="3"/>
        <end position="58"/>
    </location>
</feature>
<dbReference type="InterPro" id="IPR036388">
    <property type="entry name" value="WH-like_DNA-bd_sf"/>
</dbReference>
<sequence>MFPEERRQKLISALEEHYSMSVSGLAERLGVSEATIRRDLNELQKLGVIRRTHGGALLASPRKFEPTYTDKKDRFLVQKQKIGRVAAGLVEDGETVILDAGTTTLQMVRHLKEKKNITVITNALSIIEEMEANEELDLVVIGGRLRFSTRALVGPMAEENLRNFHADKVFIAANGCTIKEGLTTPNLTEAYTKRAMVKAGSKVIAVLDHSKFGEVSLTTIAPLTEIDVIVTDDGIDKKLQKEMEQMGIEVIIAE</sequence>
<dbReference type="InterPro" id="IPR037171">
    <property type="entry name" value="NagB/RpiA_transferase-like"/>
</dbReference>
<dbReference type="AlphaFoldDB" id="A0A8J6HYH1"/>
<dbReference type="GO" id="GO:0003677">
    <property type="term" value="F:DNA binding"/>
    <property type="evidence" value="ECO:0007669"/>
    <property type="project" value="UniProtKB-KW"/>
</dbReference>
<dbReference type="EMBL" id="JAAKDE010000025">
    <property type="protein sequence ID" value="MBA2133887.1"/>
    <property type="molecule type" value="Genomic_DNA"/>
</dbReference>
<dbReference type="InterPro" id="IPR011991">
    <property type="entry name" value="ArsR-like_HTH"/>
</dbReference>
<dbReference type="PANTHER" id="PTHR30363">
    <property type="entry name" value="HTH-TYPE TRANSCRIPTIONAL REGULATOR SRLR-RELATED"/>
    <property type="match status" value="1"/>
</dbReference>
<dbReference type="SUPFAM" id="SSF100950">
    <property type="entry name" value="NagB/RpiA/CoA transferase-like"/>
    <property type="match status" value="1"/>
</dbReference>
<gene>
    <name evidence="5" type="ORF">G5B42_10120</name>
</gene>
<dbReference type="Gene3D" id="1.10.10.10">
    <property type="entry name" value="Winged helix-like DNA-binding domain superfamily/Winged helix DNA-binding domain"/>
    <property type="match status" value="1"/>
</dbReference>
<comment type="caution">
    <text evidence="5">The sequence shown here is derived from an EMBL/GenBank/DDBJ whole genome shotgun (WGS) entry which is preliminary data.</text>
</comment>
<dbReference type="CDD" id="cd00090">
    <property type="entry name" value="HTH_ARSR"/>
    <property type="match status" value="1"/>
</dbReference>
<keyword evidence="3" id="KW-0804">Transcription</keyword>
<evidence type="ECO:0000313" key="6">
    <source>
        <dbReference type="Proteomes" id="UP000657177"/>
    </source>
</evidence>
<evidence type="ECO:0000256" key="2">
    <source>
        <dbReference type="ARBA" id="ARBA00023125"/>
    </source>
</evidence>
<organism evidence="5 6">
    <name type="scientific">Capillibacterium thermochitinicola</name>
    <dbReference type="NCBI Taxonomy" id="2699427"/>
    <lineage>
        <taxon>Bacteria</taxon>
        <taxon>Bacillati</taxon>
        <taxon>Bacillota</taxon>
        <taxon>Capillibacterium</taxon>
    </lineage>
</organism>
<accession>A0A8J6HYH1</accession>
<dbReference type="SMART" id="SM00420">
    <property type="entry name" value="HTH_DEOR"/>
    <property type="match status" value="1"/>
</dbReference>
<dbReference type="PANTHER" id="PTHR30363:SF44">
    <property type="entry name" value="AGA OPERON TRANSCRIPTIONAL REPRESSOR-RELATED"/>
    <property type="match status" value="1"/>
</dbReference>
<dbReference type="SMART" id="SM01134">
    <property type="entry name" value="DeoRC"/>
    <property type="match status" value="1"/>
</dbReference>
<keyword evidence="6" id="KW-1185">Reference proteome</keyword>
<proteinExistence type="predicted"/>
<keyword evidence="2" id="KW-0238">DNA-binding</keyword>
<protein>
    <submittedName>
        <fullName evidence="5">DeoR/GlpR transcriptional regulator</fullName>
    </submittedName>
</protein>
<dbReference type="Gene3D" id="3.40.50.1360">
    <property type="match status" value="1"/>
</dbReference>
<evidence type="ECO:0000259" key="4">
    <source>
        <dbReference type="PROSITE" id="PS51000"/>
    </source>
</evidence>
<dbReference type="InterPro" id="IPR014036">
    <property type="entry name" value="DeoR-like_C"/>
</dbReference>